<protein>
    <submittedName>
        <fullName evidence="2">Uncharacterized protein</fullName>
    </submittedName>
</protein>
<reference evidence="2 3" key="1">
    <citation type="submission" date="2020-07" db="EMBL/GenBank/DDBJ databases">
        <title>Sequencing the genomes of 1000 actinobacteria strains.</title>
        <authorList>
            <person name="Klenk H.-P."/>
        </authorList>
    </citation>
    <scope>NUCLEOTIDE SEQUENCE [LARGE SCALE GENOMIC DNA]</scope>
    <source>
        <strain evidence="2 3">DSM 18965</strain>
    </source>
</reference>
<accession>A0A7Y9EY95</accession>
<dbReference type="Proteomes" id="UP000516957">
    <property type="component" value="Unassembled WGS sequence"/>
</dbReference>
<keyword evidence="1" id="KW-0472">Membrane</keyword>
<sequence>MSSTPVAPGLKDAFAHRWRTAGFGSQSRLMSGVIALVFFVFVHAFAYVEVGARLSLVALALIPVAGYVLVRGWAYWSIPWLVVGIAFAFAVTAGPFYFL</sequence>
<gene>
    <name evidence="2" type="ORF">BKA08_000411</name>
</gene>
<evidence type="ECO:0000256" key="1">
    <source>
        <dbReference type="SAM" id="Phobius"/>
    </source>
</evidence>
<evidence type="ECO:0000313" key="2">
    <source>
        <dbReference type="EMBL" id="NYD56173.1"/>
    </source>
</evidence>
<comment type="caution">
    <text evidence="2">The sequence shown here is derived from an EMBL/GenBank/DDBJ whole genome shotgun (WGS) entry which is preliminary data.</text>
</comment>
<keyword evidence="1" id="KW-0812">Transmembrane</keyword>
<evidence type="ECO:0000313" key="3">
    <source>
        <dbReference type="Proteomes" id="UP000516957"/>
    </source>
</evidence>
<feature type="transmembrane region" description="Helical" evidence="1">
    <location>
        <begin position="29"/>
        <end position="48"/>
    </location>
</feature>
<feature type="transmembrane region" description="Helical" evidence="1">
    <location>
        <begin position="77"/>
        <end position="98"/>
    </location>
</feature>
<dbReference type="AlphaFoldDB" id="A0A7Y9EY95"/>
<keyword evidence="3" id="KW-1185">Reference proteome</keyword>
<feature type="transmembrane region" description="Helical" evidence="1">
    <location>
        <begin position="54"/>
        <end position="70"/>
    </location>
</feature>
<proteinExistence type="predicted"/>
<dbReference type="RefSeq" id="WP_179614110.1">
    <property type="nucleotide sequence ID" value="NZ_CP059163.1"/>
</dbReference>
<dbReference type="EMBL" id="JACCBE010000001">
    <property type="protein sequence ID" value="NYD56173.1"/>
    <property type="molecule type" value="Genomic_DNA"/>
</dbReference>
<keyword evidence="1" id="KW-1133">Transmembrane helix</keyword>
<name>A0A7Y9EY95_9ACTN</name>
<organism evidence="2 3">
    <name type="scientific">Nocardioides marinisabuli</name>
    <dbReference type="NCBI Taxonomy" id="419476"/>
    <lineage>
        <taxon>Bacteria</taxon>
        <taxon>Bacillati</taxon>
        <taxon>Actinomycetota</taxon>
        <taxon>Actinomycetes</taxon>
        <taxon>Propionibacteriales</taxon>
        <taxon>Nocardioidaceae</taxon>
        <taxon>Nocardioides</taxon>
    </lineage>
</organism>